<protein>
    <submittedName>
        <fullName evidence="1">Uncharacterized protein</fullName>
    </submittedName>
</protein>
<dbReference type="OrthoDB" id="543560at2"/>
<gene>
    <name evidence="1" type="ORF">DZC73_25510</name>
</gene>
<dbReference type="AlphaFoldDB" id="A0A3N7ISH5"/>
<accession>A0A3N7ISH5</accession>
<name>A0A3N7ISH5_9BURK</name>
<sequence>MDDDEQKHSMTYQEREQLKQFARKGQNLEQTLIMISHWMSCGHDVTFSGYAANWAAANSRDDVGAIRQQWPLTGPRMIADDRTEWGSAVRTD</sequence>
<reference evidence="1 2" key="2">
    <citation type="submission" date="2018-12" db="EMBL/GenBank/DDBJ databases">
        <title>Rhizobacter gummiphilus sp. nov., a rubber-degrading bacterium isolated from the soil of a botanical garden in Japan.</title>
        <authorList>
            <person name="Shunsuke S.S."/>
        </authorList>
    </citation>
    <scope>NUCLEOTIDE SEQUENCE [LARGE SCALE GENOMIC DNA]</scope>
    <source>
        <strain evidence="1 2">S-16</strain>
    </source>
</reference>
<dbReference type="Proteomes" id="UP000267464">
    <property type="component" value="Unassembled WGS sequence"/>
</dbReference>
<organism evidence="1 2">
    <name type="scientific">Piscinibacter terrae</name>
    <dbReference type="NCBI Taxonomy" id="2496871"/>
    <lineage>
        <taxon>Bacteria</taxon>
        <taxon>Pseudomonadati</taxon>
        <taxon>Pseudomonadota</taxon>
        <taxon>Betaproteobacteria</taxon>
        <taxon>Burkholderiales</taxon>
        <taxon>Sphaerotilaceae</taxon>
        <taxon>Piscinibacter</taxon>
    </lineage>
</organism>
<evidence type="ECO:0000313" key="2">
    <source>
        <dbReference type="Proteomes" id="UP000267464"/>
    </source>
</evidence>
<keyword evidence="2" id="KW-1185">Reference proteome</keyword>
<dbReference type="EMBL" id="QUSW01000009">
    <property type="protein sequence ID" value="RQP21802.1"/>
    <property type="molecule type" value="Genomic_DNA"/>
</dbReference>
<proteinExistence type="predicted"/>
<reference evidence="1 2" key="1">
    <citation type="submission" date="2018-08" db="EMBL/GenBank/DDBJ databases">
        <authorList>
            <person name="Khan S.A."/>
            <person name="Jeon C.O."/>
            <person name="Chun B.H."/>
            <person name="Jeong S.E."/>
        </authorList>
    </citation>
    <scope>NUCLEOTIDE SEQUENCE [LARGE SCALE GENOMIC DNA]</scope>
    <source>
        <strain evidence="1 2">S-16</strain>
    </source>
</reference>
<evidence type="ECO:0000313" key="1">
    <source>
        <dbReference type="EMBL" id="RQP21802.1"/>
    </source>
</evidence>
<comment type="caution">
    <text evidence="1">The sequence shown here is derived from an EMBL/GenBank/DDBJ whole genome shotgun (WGS) entry which is preliminary data.</text>
</comment>
<dbReference type="RefSeq" id="WP_124543214.1">
    <property type="nucleotide sequence ID" value="NZ_QUSW01000009.1"/>
</dbReference>